<keyword evidence="5" id="KW-0547">Nucleotide-binding</keyword>
<evidence type="ECO:0000313" key="10">
    <source>
        <dbReference type="EMBL" id="OGC40667.1"/>
    </source>
</evidence>
<keyword evidence="6" id="KW-0418">Kinase</keyword>
<reference evidence="10 11" key="1">
    <citation type="journal article" date="2016" name="Nat. Commun.">
        <title>Thousands of microbial genomes shed light on interconnected biogeochemical processes in an aquifer system.</title>
        <authorList>
            <person name="Anantharaman K."/>
            <person name="Brown C.T."/>
            <person name="Hug L.A."/>
            <person name="Sharon I."/>
            <person name="Castelle C.J."/>
            <person name="Probst A.J."/>
            <person name="Thomas B.C."/>
            <person name="Singh A."/>
            <person name="Wilkins M.J."/>
            <person name="Karaoz U."/>
            <person name="Brodie E.L."/>
            <person name="Williams K.H."/>
            <person name="Hubbard S.S."/>
            <person name="Banfield J.F."/>
        </authorList>
    </citation>
    <scope>NUCLEOTIDE SEQUENCE [LARGE SCALE GENOMIC DNA]</scope>
</reference>
<dbReference type="SMART" id="SM00387">
    <property type="entry name" value="HATPase_c"/>
    <property type="match status" value="1"/>
</dbReference>
<keyword evidence="7" id="KW-0067">ATP-binding</keyword>
<evidence type="ECO:0000259" key="9">
    <source>
        <dbReference type="PROSITE" id="PS50109"/>
    </source>
</evidence>
<dbReference type="GO" id="GO:0004673">
    <property type="term" value="F:protein histidine kinase activity"/>
    <property type="evidence" value="ECO:0007669"/>
    <property type="project" value="UniProtKB-EC"/>
</dbReference>
<dbReference type="EMBL" id="MEUM01000123">
    <property type="protein sequence ID" value="OGC40667.1"/>
    <property type="molecule type" value="Genomic_DNA"/>
</dbReference>
<comment type="caution">
    <text evidence="10">The sequence shown here is derived from an EMBL/GenBank/DDBJ whole genome shotgun (WGS) entry which is preliminary data.</text>
</comment>
<dbReference type="AlphaFoldDB" id="A0A1F4U715"/>
<dbReference type="Gene3D" id="3.30.565.10">
    <property type="entry name" value="Histidine kinase-like ATPase, C-terminal domain"/>
    <property type="match status" value="1"/>
</dbReference>
<dbReference type="SUPFAM" id="SSF55874">
    <property type="entry name" value="ATPase domain of HSP90 chaperone/DNA topoisomerase II/histidine kinase"/>
    <property type="match status" value="1"/>
</dbReference>
<keyword evidence="8" id="KW-0902">Two-component regulatory system</keyword>
<evidence type="ECO:0000313" key="11">
    <source>
        <dbReference type="Proteomes" id="UP000177025"/>
    </source>
</evidence>
<evidence type="ECO:0000256" key="1">
    <source>
        <dbReference type="ARBA" id="ARBA00000085"/>
    </source>
</evidence>
<evidence type="ECO:0000256" key="2">
    <source>
        <dbReference type="ARBA" id="ARBA00012438"/>
    </source>
</evidence>
<dbReference type="PANTHER" id="PTHR43065">
    <property type="entry name" value="SENSOR HISTIDINE KINASE"/>
    <property type="match status" value="1"/>
</dbReference>
<dbReference type="InterPro" id="IPR036890">
    <property type="entry name" value="HATPase_C_sf"/>
</dbReference>
<evidence type="ECO:0000256" key="8">
    <source>
        <dbReference type="ARBA" id="ARBA00023012"/>
    </source>
</evidence>
<dbReference type="Pfam" id="PF02518">
    <property type="entry name" value="HATPase_c"/>
    <property type="match status" value="1"/>
</dbReference>
<sequence>MKDLSLHILDIVENSIAAGAKNIKITIDEDTKKDLLILKIQDDGKGMNKKTLSKALDPFFTTKKVRRIGLGLSMLAQATRETGGSIDIKSKKGEGACITAIFVYSHIDRKPLGDITETLISLIATRGFDIDFIYKHYKNKHGFIFDTKVIKKKLKDVPVYNTLVINYLKNNLTKEFEKLKKRSNA</sequence>
<dbReference type="EC" id="2.7.13.3" evidence="2"/>
<feature type="domain" description="Histidine kinase" evidence="9">
    <location>
        <begin position="1"/>
        <end position="106"/>
    </location>
</feature>
<dbReference type="InterPro" id="IPR003594">
    <property type="entry name" value="HATPase_dom"/>
</dbReference>
<dbReference type="PRINTS" id="PR00344">
    <property type="entry name" value="BCTRLSENSOR"/>
</dbReference>
<evidence type="ECO:0000256" key="5">
    <source>
        <dbReference type="ARBA" id="ARBA00022741"/>
    </source>
</evidence>
<organism evidence="10 11">
    <name type="scientific">candidate division WOR-3 bacterium RBG_13_43_14</name>
    <dbReference type="NCBI Taxonomy" id="1802590"/>
    <lineage>
        <taxon>Bacteria</taxon>
        <taxon>Bacteria division WOR-3</taxon>
    </lineage>
</organism>
<dbReference type="PROSITE" id="PS50109">
    <property type="entry name" value="HIS_KIN"/>
    <property type="match status" value="1"/>
</dbReference>
<evidence type="ECO:0000256" key="6">
    <source>
        <dbReference type="ARBA" id="ARBA00022777"/>
    </source>
</evidence>
<dbReference type="InterPro" id="IPR004358">
    <property type="entry name" value="Sig_transdc_His_kin-like_C"/>
</dbReference>
<dbReference type="InterPro" id="IPR005467">
    <property type="entry name" value="His_kinase_dom"/>
</dbReference>
<dbReference type="PANTHER" id="PTHR43065:SF10">
    <property type="entry name" value="PEROXIDE STRESS-ACTIVATED HISTIDINE KINASE MAK3"/>
    <property type="match status" value="1"/>
</dbReference>
<evidence type="ECO:0000256" key="4">
    <source>
        <dbReference type="ARBA" id="ARBA00022679"/>
    </source>
</evidence>
<dbReference type="GO" id="GO:0000160">
    <property type="term" value="P:phosphorelay signal transduction system"/>
    <property type="evidence" value="ECO:0007669"/>
    <property type="project" value="UniProtKB-KW"/>
</dbReference>
<proteinExistence type="predicted"/>
<protein>
    <recommendedName>
        <fullName evidence="2">histidine kinase</fullName>
        <ecNumber evidence="2">2.7.13.3</ecNumber>
    </recommendedName>
</protein>
<keyword evidence="3" id="KW-0597">Phosphoprotein</keyword>
<evidence type="ECO:0000256" key="7">
    <source>
        <dbReference type="ARBA" id="ARBA00022840"/>
    </source>
</evidence>
<keyword evidence="4" id="KW-0808">Transferase</keyword>
<name>A0A1F4U715_UNCW3</name>
<comment type="catalytic activity">
    <reaction evidence="1">
        <text>ATP + protein L-histidine = ADP + protein N-phospho-L-histidine.</text>
        <dbReference type="EC" id="2.7.13.3"/>
    </reaction>
</comment>
<gene>
    <name evidence="10" type="ORF">A2Y85_00635</name>
</gene>
<dbReference type="GO" id="GO:0005524">
    <property type="term" value="F:ATP binding"/>
    <property type="evidence" value="ECO:0007669"/>
    <property type="project" value="UniProtKB-KW"/>
</dbReference>
<dbReference type="Proteomes" id="UP000177025">
    <property type="component" value="Unassembled WGS sequence"/>
</dbReference>
<evidence type="ECO:0000256" key="3">
    <source>
        <dbReference type="ARBA" id="ARBA00022553"/>
    </source>
</evidence>
<accession>A0A1F4U715</accession>